<dbReference type="GO" id="GO:0004222">
    <property type="term" value="F:metalloendopeptidase activity"/>
    <property type="evidence" value="ECO:0007669"/>
    <property type="project" value="UniProtKB-EC"/>
</dbReference>
<comment type="similarity">
    <text evidence="3 12">Belongs to the peptidase M3 family.</text>
</comment>
<evidence type="ECO:0000259" key="13">
    <source>
        <dbReference type="Pfam" id="PF01432"/>
    </source>
</evidence>
<evidence type="ECO:0000256" key="3">
    <source>
        <dbReference type="ARBA" id="ARBA00006040"/>
    </source>
</evidence>
<evidence type="ECO:0000256" key="11">
    <source>
        <dbReference type="ARBA" id="ARBA00023128"/>
    </source>
</evidence>
<dbReference type="GO" id="GO:0006518">
    <property type="term" value="P:peptide metabolic process"/>
    <property type="evidence" value="ECO:0007669"/>
    <property type="project" value="TreeGrafter"/>
</dbReference>
<dbReference type="Pfam" id="PF01432">
    <property type="entry name" value="Peptidase_M3"/>
    <property type="match status" value="1"/>
</dbReference>
<dbReference type="EC" id="3.4.24.59" evidence="4"/>
<comment type="subcellular location">
    <subcellularLocation>
        <location evidence="2">Mitochondrion matrix</location>
    </subcellularLocation>
</comment>
<proteinExistence type="inferred from homology"/>
<comment type="caution">
    <text evidence="14">The sequence shown here is derived from an EMBL/GenBank/DDBJ whole genome shotgun (WGS) entry which is preliminary data.</text>
</comment>
<evidence type="ECO:0000256" key="7">
    <source>
        <dbReference type="ARBA" id="ARBA00022801"/>
    </source>
</evidence>
<keyword evidence="5 12" id="KW-0645">Protease</keyword>
<keyword evidence="9" id="KW-0809">Transit peptide</keyword>
<evidence type="ECO:0000256" key="1">
    <source>
        <dbReference type="ARBA" id="ARBA00000436"/>
    </source>
</evidence>
<dbReference type="EMBL" id="LSSK01000126">
    <property type="protein sequence ID" value="OMH84955.1"/>
    <property type="molecule type" value="Genomic_DNA"/>
</dbReference>
<keyword evidence="16" id="KW-1185">Reference proteome</keyword>
<sequence length="824" mass="93627">MMHVQSKRYVVNSTNILRFHRKKLKSVSGFGKSYSVLRDEYVAYRKEPGENPDDYELRMTFDFPESTKTSGRKAGNIFHKKTAKKTGLFGDPRFGSPKEFEAAAKTSIKISEALVNRIMQADSNDDKAKIVKLLDQISDNLCQIMDSAEVIRQISEDYVWIQKAEEVYAFMLEYMNVLNTHYGIYTKLVGAMKDHAIMGKFGEIEQQVAKSFKEDFEKSGIQLDKAAHEKFILLNNDINELSREYMRVQQNEYGNKTAELELGEAEELRQQKMGRDLVFEMNRNAGNGKVKATFRDSFGQRLLQESTNENIRKKVYTALYGNNEETAAVLEKILEKRAELAQVVGFESYSTLVLKDKMAKTPRNVETFLTTLSKQEQPKWSALTKQLLNAQEKTKIEDKSTLQLWNREYLLGMLNDQNYLIVPRLKDYFSVGRTIAGFSNLMETLYGVKFVAEEAEPDEVWHDSVRKLRVVDTTSGKLLGIIYCDLIHRRNKAVVGAAHFTVRCSRRVDDDFVVEGTGRTGSKGQLTVVDGEKTRQVPVIVLLCNFSGRAEGGVVKSPPLSLYDVETLFHELGHAMHSMFGQTDFHNVSGTRCPIDFVELPSVLMEHFVRIPEFASKLSRHYKTGLPVSPSGISTFLDVRRRFASYDTNTQLFMSALDLHLHSSQATSHQFDWSRNVLERLHGNPHFGSADHAVFPYVPHTRWHTRFTHLLGYASCYYSYLFDRAIAGTLFHSLFPVNSETIPSFNGDPKSDSWRISGELYRKNILQWGGGRDPWLCLTNLLRSSMANHNGSSPSVIDKSHSLDQLSRGGVEAMEIVGSWGLPS</sequence>
<evidence type="ECO:0000313" key="15">
    <source>
        <dbReference type="EMBL" id="OMH84955.1"/>
    </source>
</evidence>
<comment type="cofactor">
    <cofactor evidence="12">
        <name>Zn(2+)</name>
        <dbReference type="ChEBI" id="CHEBI:29105"/>
    </cofactor>
    <text evidence="12">Binds 1 zinc ion.</text>
</comment>
<dbReference type="AlphaFoldDB" id="A0A1R1PS10"/>
<evidence type="ECO:0000256" key="10">
    <source>
        <dbReference type="ARBA" id="ARBA00023049"/>
    </source>
</evidence>
<reference evidence="14" key="1">
    <citation type="submission" date="2017-01" db="EMBL/GenBank/DDBJ databases">
        <authorList>
            <person name="Mah S.A."/>
            <person name="Swanson W.J."/>
            <person name="Moy G.W."/>
            <person name="Vacquier V.D."/>
        </authorList>
    </citation>
    <scope>NUCLEOTIDE SEQUENCE [LARGE SCALE GENOMIC DNA]</scope>
    <source>
        <strain evidence="14">COL-18-3</strain>
    </source>
</reference>
<gene>
    <name evidence="15" type="ORF">AX774_g1506</name>
    <name evidence="14" type="ORF">AX774_g2716</name>
</gene>
<name>A0A1R1PS10_ZANCU</name>
<evidence type="ECO:0000256" key="6">
    <source>
        <dbReference type="ARBA" id="ARBA00022723"/>
    </source>
</evidence>
<dbReference type="Gene3D" id="1.10.1370.10">
    <property type="entry name" value="Neurolysin, domain 3"/>
    <property type="match status" value="1"/>
</dbReference>
<comment type="catalytic activity">
    <reaction evidence="1">
        <text>Release of an N-terminal octapeptide as second stage of processing of some proteins imported into the mitochondrion.</text>
        <dbReference type="EC" id="3.4.24.59"/>
    </reaction>
</comment>
<dbReference type="InterPro" id="IPR024079">
    <property type="entry name" value="MetalloPept_cat_dom_sf"/>
</dbReference>
<protein>
    <recommendedName>
        <fullName evidence="4">mitochondrial intermediate peptidase</fullName>
        <ecNumber evidence="4">3.4.24.59</ecNumber>
    </recommendedName>
</protein>
<dbReference type="EMBL" id="LSSK01000314">
    <property type="protein sequence ID" value="OMH83770.1"/>
    <property type="molecule type" value="Genomic_DNA"/>
</dbReference>
<dbReference type="PANTHER" id="PTHR11804">
    <property type="entry name" value="PROTEASE M3 THIMET OLIGOPEPTIDASE-RELATED"/>
    <property type="match status" value="1"/>
</dbReference>
<evidence type="ECO:0000256" key="4">
    <source>
        <dbReference type="ARBA" id="ARBA00012441"/>
    </source>
</evidence>
<accession>A0A1R1PS10</accession>
<keyword evidence="6 12" id="KW-0479">Metal-binding</keyword>
<reference evidence="16" key="2">
    <citation type="submission" date="2017-01" db="EMBL/GenBank/DDBJ databases">
        <authorList>
            <person name="Wang Y."/>
            <person name="White M."/>
            <person name="Kvist S."/>
            <person name="Moncalvo J.-M."/>
        </authorList>
    </citation>
    <scope>NUCLEOTIDE SEQUENCE [LARGE SCALE GENOMIC DNA]</scope>
    <source>
        <strain evidence="16">COL-18-3</strain>
    </source>
</reference>
<keyword evidence="8 12" id="KW-0862">Zinc</keyword>
<evidence type="ECO:0000256" key="8">
    <source>
        <dbReference type="ARBA" id="ARBA00022833"/>
    </source>
</evidence>
<dbReference type="InterPro" id="IPR033851">
    <property type="entry name" value="M3A_MIP"/>
</dbReference>
<dbReference type="GO" id="GO:0005759">
    <property type="term" value="C:mitochondrial matrix"/>
    <property type="evidence" value="ECO:0007669"/>
    <property type="project" value="UniProtKB-SubCell"/>
</dbReference>
<dbReference type="InterPro" id="IPR024077">
    <property type="entry name" value="Neurolysin/TOP_dom2"/>
</dbReference>
<keyword evidence="10 12" id="KW-0482">Metalloprotease</keyword>
<evidence type="ECO:0000256" key="2">
    <source>
        <dbReference type="ARBA" id="ARBA00004305"/>
    </source>
</evidence>
<dbReference type="OrthoDB" id="17530at2759"/>
<dbReference type="SUPFAM" id="SSF55486">
    <property type="entry name" value="Metalloproteases ('zincins'), catalytic domain"/>
    <property type="match status" value="1"/>
</dbReference>
<dbReference type="InterPro" id="IPR001567">
    <property type="entry name" value="Pept_M3A_M3B_dom"/>
</dbReference>
<keyword evidence="7 12" id="KW-0378">Hydrolase</keyword>
<evidence type="ECO:0000256" key="9">
    <source>
        <dbReference type="ARBA" id="ARBA00022946"/>
    </source>
</evidence>
<dbReference type="Proteomes" id="UP000188320">
    <property type="component" value="Unassembled WGS sequence"/>
</dbReference>
<evidence type="ECO:0000256" key="12">
    <source>
        <dbReference type="RuleBase" id="RU003435"/>
    </source>
</evidence>
<dbReference type="Gene3D" id="3.40.390.10">
    <property type="entry name" value="Collagenase (Catalytic Domain)"/>
    <property type="match status" value="1"/>
</dbReference>
<keyword evidence="11" id="KW-0496">Mitochondrion</keyword>
<organism evidence="14 16">
    <name type="scientific">Zancudomyces culisetae</name>
    <name type="common">Gut fungus</name>
    <name type="synonym">Smittium culisetae</name>
    <dbReference type="NCBI Taxonomy" id="1213189"/>
    <lineage>
        <taxon>Eukaryota</taxon>
        <taxon>Fungi</taxon>
        <taxon>Fungi incertae sedis</taxon>
        <taxon>Zoopagomycota</taxon>
        <taxon>Kickxellomycotina</taxon>
        <taxon>Harpellomycetes</taxon>
        <taxon>Harpellales</taxon>
        <taxon>Legeriomycetaceae</taxon>
        <taxon>Zancudomyces</taxon>
    </lineage>
</organism>
<evidence type="ECO:0000313" key="16">
    <source>
        <dbReference type="Proteomes" id="UP000188320"/>
    </source>
</evidence>
<dbReference type="CDD" id="cd06457">
    <property type="entry name" value="M3A_MIP"/>
    <property type="match status" value="1"/>
</dbReference>
<feature type="domain" description="Peptidase M3A/M3B catalytic" evidence="13">
    <location>
        <begin position="302"/>
        <end position="782"/>
    </location>
</feature>
<evidence type="ECO:0000256" key="5">
    <source>
        <dbReference type="ARBA" id="ARBA00022670"/>
    </source>
</evidence>
<dbReference type="GO" id="GO:0046872">
    <property type="term" value="F:metal ion binding"/>
    <property type="evidence" value="ECO:0007669"/>
    <property type="project" value="UniProtKB-UniRule"/>
</dbReference>
<dbReference type="InterPro" id="IPR045090">
    <property type="entry name" value="Pept_M3A_M3B"/>
</dbReference>
<dbReference type="GO" id="GO:0006627">
    <property type="term" value="P:protein processing involved in protein targeting to mitochondrion"/>
    <property type="evidence" value="ECO:0007669"/>
    <property type="project" value="TreeGrafter"/>
</dbReference>
<evidence type="ECO:0000313" key="14">
    <source>
        <dbReference type="EMBL" id="OMH83770.1"/>
    </source>
</evidence>
<dbReference type="PANTHER" id="PTHR11804:SF79">
    <property type="entry name" value="MITOCHONDRIAL INTERMEDIATE PEPTIDASE"/>
    <property type="match status" value="1"/>
</dbReference>